<dbReference type="SUPFAM" id="SSF54695">
    <property type="entry name" value="POZ domain"/>
    <property type="match status" value="1"/>
</dbReference>
<reference evidence="2" key="2">
    <citation type="submission" date="2020-11" db="EMBL/GenBank/DDBJ databases">
        <authorList>
            <person name="McCartney M.A."/>
            <person name="Auch B."/>
            <person name="Kono T."/>
            <person name="Mallez S."/>
            <person name="Becker A."/>
            <person name="Gohl D.M."/>
            <person name="Silverstein K.A.T."/>
            <person name="Koren S."/>
            <person name="Bechman K.B."/>
            <person name="Herman A."/>
            <person name="Abrahante J.E."/>
            <person name="Garbe J."/>
        </authorList>
    </citation>
    <scope>NUCLEOTIDE SEQUENCE</scope>
    <source>
        <strain evidence="2">Duluth1</strain>
        <tissue evidence="2">Whole animal</tissue>
    </source>
</reference>
<proteinExistence type="predicted"/>
<dbReference type="EMBL" id="JAIWYP010000003">
    <property type="protein sequence ID" value="KAH3857266.1"/>
    <property type="molecule type" value="Genomic_DNA"/>
</dbReference>
<dbReference type="InterPro" id="IPR000210">
    <property type="entry name" value="BTB/POZ_dom"/>
</dbReference>
<accession>A0A9D4R6U4</accession>
<gene>
    <name evidence="2" type="ORF">DPMN_099872</name>
</gene>
<evidence type="ECO:0000313" key="3">
    <source>
        <dbReference type="Proteomes" id="UP000828390"/>
    </source>
</evidence>
<dbReference type="Proteomes" id="UP000828390">
    <property type="component" value="Unassembled WGS sequence"/>
</dbReference>
<dbReference type="OrthoDB" id="407567at2759"/>
<feature type="domain" description="BTB" evidence="1">
    <location>
        <begin position="30"/>
        <end position="91"/>
    </location>
</feature>
<evidence type="ECO:0000259" key="1">
    <source>
        <dbReference type="PROSITE" id="PS50097"/>
    </source>
</evidence>
<comment type="caution">
    <text evidence="2">The sequence shown here is derived from an EMBL/GenBank/DDBJ whole genome shotgun (WGS) entry which is preliminary data.</text>
</comment>
<dbReference type="PROSITE" id="PS50097">
    <property type="entry name" value="BTB"/>
    <property type="match status" value="1"/>
</dbReference>
<evidence type="ECO:0000313" key="2">
    <source>
        <dbReference type="EMBL" id="KAH3857266.1"/>
    </source>
</evidence>
<protein>
    <recommendedName>
        <fullName evidence="1">BTB domain-containing protein</fullName>
    </recommendedName>
</protein>
<dbReference type="Gene3D" id="3.30.710.10">
    <property type="entry name" value="Potassium Channel Kv1.1, Chain A"/>
    <property type="match status" value="1"/>
</dbReference>
<reference evidence="2" key="1">
    <citation type="journal article" date="2019" name="bioRxiv">
        <title>The Genome of the Zebra Mussel, Dreissena polymorpha: A Resource for Invasive Species Research.</title>
        <authorList>
            <person name="McCartney M.A."/>
            <person name="Auch B."/>
            <person name="Kono T."/>
            <person name="Mallez S."/>
            <person name="Zhang Y."/>
            <person name="Obille A."/>
            <person name="Becker A."/>
            <person name="Abrahante J.E."/>
            <person name="Garbe J."/>
            <person name="Badalamenti J.P."/>
            <person name="Herman A."/>
            <person name="Mangelson H."/>
            <person name="Liachko I."/>
            <person name="Sullivan S."/>
            <person name="Sone E.D."/>
            <person name="Koren S."/>
            <person name="Silverstein K.A.T."/>
            <person name="Beckman K.B."/>
            <person name="Gohl D.M."/>
        </authorList>
    </citation>
    <scope>NUCLEOTIDE SEQUENCE</scope>
    <source>
        <strain evidence="2">Duluth1</strain>
        <tissue evidence="2">Whole animal</tissue>
    </source>
</reference>
<dbReference type="InterPro" id="IPR011333">
    <property type="entry name" value="SKP1/BTB/POZ_sf"/>
</dbReference>
<organism evidence="2 3">
    <name type="scientific">Dreissena polymorpha</name>
    <name type="common">Zebra mussel</name>
    <name type="synonym">Mytilus polymorpha</name>
    <dbReference type="NCBI Taxonomy" id="45954"/>
    <lineage>
        <taxon>Eukaryota</taxon>
        <taxon>Metazoa</taxon>
        <taxon>Spiralia</taxon>
        <taxon>Lophotrochozoa</taxon>
        <taxon>Mollusca</taxon>
        <taxon>Bivalvia</taxon>
        <taxon>Autobranchia</taxon>
        <taxon>Heteroconchia</taxon>
        <taxon>Euheterodonta</taxon>
        <taxon>Imparidentia</taxon>
        <taxon>Neoheterodontei</taxon>
        <taxon>Myida</taxon>
        <taxon>Dreissenoidea</taxon>
        <taxon>Dreissenidae</taxon>
        <taxon>Dreissena</taxon>
    </lineage>
</organism>
<dbReference type="SMART" id="SM00225">
    <property type="entry name" value="BTB"/>
    <property type="match status" value="1"/>
</dbReference>
<keyword evidence="3" id="KW-1185">Reference proteome</keyword>
<dbReference type="PANTHER" id="PTHR22744:SF17">
    <property type="entry name" value="BTB DOMAIN-CONTAINING PROTEIN"/>
    <property type="match status" value="1"/>
</dbReference>
<dbReference type="CDD" id="cd18186">
    <property type="entry name" value="BTB_POZ_ZBTB_KLHL-like"/>
    <property type="match status" value="1"/>
</dbReference>
<sequence>MVDNGESNIDDVTAGGYETTIPFHTEDEFTDVILMVEGRQLCTNRSLLAFASPVFSCMFTAEFREKSEKAITLPDKSYIAVRDMLSYLHPGVEFTLSRDNVFSLIPLAEEYQLLILKTACEDFLVKHIGNQCCPVPKFLVKCLEVAEMNSLYALHAKSSELLADPDVALKDLKESAVVTLATKAAIFERRISNMDREKAEIEAWKNKINNVRRRLSDIVSSHNDHCRCRVEVKLRHPVQRTCPYCSRTWCSDNVSTDAYRNSYQFYCNHKVGYNIAHDATIIKFLEQAEFPVTSSIPQSPSNAINGVIALRNHSGQQILPDENVYRTW</sequence>
<dbReference type="Pfam" id="PF00651">
    <property type="entry name" value="BTB"/>
    <property type="match status" value="1"/>
</dbReference>
<name>A0A9D4R6U4_DREPO</name>
<dbReference type="AlphaFoldDB" id="A0A9D4R6U4"/>
<dbReference type="PANTHER" id="PTHR22744">
    <property type="entry name" value="HELIX LOOP HELIX PROTEIN 21-RELATED"/>
    <property type="match status" value="1"/>
</dbReference>